<evidence type="ECO:0000313" key="4">
    <source>
        <dbReference type="EMBL" id="KKN87861.1"/>
    </source>
</evidence>
<dbReference type="InterPro" id="IPR049383">
    <property type="entry name" value="UbiD-like_N"/>
</dbReference>
<dbReference type="AlphaFoldDB" id="A0A0F9WP00"/>
<evidence type="ECO:0008006" key="5">
    <source>
        <dbReference type="Google" id="ProtNLM"/>
    </source>
</evidence>
<dbReference type="SUPFAM" id="SSF50475">
    <property type="entry name" value="FMN-binding split barrel"/>
    <property type="match status" value="1"/>
</dbReference>
<dbReference type="PANTHER" id="PTHR30108">
    <property type="entry name" value="3-OCTAPRENYL-4-HYDROXYBENZOATE CARBOXY-LYASE-RELATED"/>
    <property type="match status" value="1"/>
</dbReference>
<dbReference type="Pfam" id="PF01977">
    <property type="entry name" value="UbiD"/>
    <property type="match status" value="1"/>
</dbReference>
<dbReference type="InterPro" id="IPR002830">
    <property type="entry name" value="UbiD"/>
</dbReference>
<dbReference type="SUPFAM" id="SSF143968">
    <property type="entry name" value="UbiD C-terminal domain-like"/>
    <property type="match status" value="2"/>
</dbReference>
<dbReference type="InterPro" id="IPR049381">
    <property type="entry name" value="UbiD-like_C"/>
</dbReference>
<dbReference type="EMBL" id="LAZR01000133">
    <property type="protein sequence ID" value="KKN87861.1"/>
    <property type="molecule type" value="Genomic_DNA"/>
</dbReference>
<feature type="domain" description="3-octaprenyl-4-hydroxybenzoate carboxy-lyase-like N-terminal" evidence="2">
    <location>
        <begin position="10"/>
        <end position="86"/>
    </location>
</feature>
<evidence type="ECO:0000259" key="1">
    <source>
        <dbReference type="Pfam" id="PF01977"/>
    </source>
</evidence>
<accession>A0A0F9WP00</accession>
<organism evidence="4">
    <name type="scientific">marine sediment metagenome</name>
    <dbReference type="NCBI Taxonomy" id="412755"/>
    <lineage>
        <taxon>unclassified sequences</taxon>
        <taxon>metagenomes</taxon>
        <taxon>ecological metagenomes</taxon>
    </lineage>
</organism>
<dbReference type="Pfam" id="PF20695">
    <property type="entry name" value="UbiD_N"/>
    <property type="match status" value="1"/>
</dbReference>
<dbReference type="GO" id="GO:0005737">
    <property type="term" value="C:cytoplasm"/>
    <property type="evidence" value="ECO:0007669"/>
    <property type="project" value="TreeGrafter"/>
</dbReference>
<comment type="caution">
    <text evidence="4">The sequence shown here is derived from an EMBL/GenBank/DDBJ whole genome shotgun (WGS) entry which is preliminary data.</text>
</comment>
<evidence type="ECO:0000259" key="3">
    <source>
        <dbReference type="Pfam" id="PF20696"/>
    </source>
</evidence>
<feature type="domain" description="3-octaprenyl-4-hydroxybenzoate carboxy-lyase-like Rift-related" evidence="1">
    <location>
        <begin position="118"/>
        <end position="314"/>
    </location>
</feature>
<feature type="domain" description="3-octaprenyl-4-hydroxybenzoate carboxy-lyase-like C-terminal" evidence="3">
    <location>
        <begin position="320"/>
        <end position="443"/>
    </location>
</feature>
<evidence type="ECO:0000259" key="2">
    <source>
        <dbReference type="Pfam" id="PF20695"/>
    </source>
</evidence>
<dbReference type="Pfam" id="PF20696">
    <property type="entry name" value="UbiD_C"/>
    <property type="match status" value="1"/>
</dbReference>
<dbReference type="Gene3D" id="3.40.1670.10">
    <property type="entry name" value="UbiD C-terminal domain-like"/>
    <property type="match status" value="2"/>
</dbReference>
<dbReference type="NCBIfam" id="TIGR00148">
    <property type="entry name" value="UbiD family decarboxylase"/>
    <property type="match status" value="1"/>
</dbReference>
<dbReference type="InterPro" id="IPR048304">
    <property type="entry name" value="UbiD_Rift_dom"/>
</dbReference>
<name>A0A0F9WP00_9ZZZZ</name>
<dbReference type="GO" id="GO:0016831">
    <property type="term" value="F:carboxy-lyase activity"/>
    <property type="evidence" value="ECO:0007669"/>
    <property type="project" value="InterPro"/>
</dbReference>
<dbReference type="PANTHER" id="PTHR30108:SF7">
    <property type="entry name" value="3-POLYPRENYL-4-HYDROXYBENZOATE DECARBOXYLASE"/>
    <property type="match status" value="1"/>
</dbReference>
<proteinExistence type="predicted"/>
<gene>
    <name evidence="4" type="ORF">LCGC14_0253920</name>
</gene>
<sequence length="600" mass="65926">MSFTDLRSFLDHLEAAGELVRIAEEVDPNQDVTIIQHRVLAAGGPALLFERVKGSPYRLVTNLFGTRRRVEMAFGQPPGEIGELIAATAERVMPPSPRALWSARKPIRRLLRARMKRVRRGPVMDECVSPPQLDRLPCLTCWPLDGGPFFTLPLVHTVDPVSGAGNMGIYRLQRFDAASTGMHWQIEKGGGFHFAKACELGRPLPVSVFLGGPPALTLAAIVPLPEGIDERLLAALMMGRPLDVIDRPTTGHRIPAAAEFVLEGTVTAGDVRQEGPFGDHLGHYSHSAEFPVFRVDRMLARKDAIFPATVVGKPPQEDYYIGEAIQEMTLPLLKLTRPAISDLWAYPETGFHPLAVVAAGQRYAHEAFKHAMGVLGEGQLSLTKVLIVVDPDVNVRDFAAVSGAMWRYLDSAEGLHLLAPTAQDTLDFTGPAMNTGSRLILLAGKGHGPPLRPPLRGRPPADPPRGPEVHGDILQLARLGEAVLVAQVREHGDRQAVREALAAHPVTGAYLFHVLVSPDVPMDDPQMMLWGWFTRFDPLTDLHPARREVAGNRIILHFPIAIDATWKEGYRKPVAFDEDRARRVESNWGRYGIDLSGTRT</sequence>
<protein>
    <recommendedName>
        <fullName evidence="5">UbiD family decarboxylase</fullName>
    </recommendedName>
</protein>
<reference evidence="4" key="1">
    <citation type="journal article" date="2015" name="Nature">
        <title>Complex archaea that bridge the gap between prokaryotes and eukaryotes.</title>
        <authorList>
            <person name="Spang A."/>
            <person name="Saw J.H."/>
            <person name="Jorgensen S.L."/>
            <person name="Zaremba-Niedzwiedzka K."/>
            <person name="Martijn J."/>
            <person name="Lind A.E."/>
            <person name="van Eijk R."/>
            <person name="Schleper C."/>
            <person name="Guy L."/>
            <person name="Ettema T.J."/>
        </authorList>
    </citation>
    <scope>NUCLEOTIDE SEQUENCE</scope>
</reference>